<protein>
    <submittedName>
        <fullName evidence="2">Uncharacterized protein</fullName>
    </submittedName>
</protein>
<sequence length="80" mass="9386">MITSPSAAHVGQALTQTLLSIERRLDALERWEEKRERWEEELERRVEVLEAREHRVAQFETLFGLNGLEHDPVDDETYPG</sequence>
<comment type="caution">
    <text evidence="2">The sequence shown here is derived from an EMBL/GenBank/DDBJ whole genome shotgun (WGS) entry which is preliminary data.</text>
</comment>
<dbReference type="Proteomes" id="UP001149079">
    <property type="component" value="Unassembled WGS sequence"/>
</dbReference>
<keyword evidence="1" id="KW-0175">Coiled coil</keyword>
<reference evidence="2" key="2">
    <citation type="journal article" date="2023" name="IMA Fungus">
        <title>Comparative genomic study of the Penicillium genus elucidates a diverse pangenome and 15 lateral gene transfer events.</title>
        <authorList>
            <person name="Petersen C."/>
            <person name="Sorensen T."/>
            <person name="Nielsen M.R."/>
            <person name="Sondergaard T.E."/>
            <person name="Sorensen J.L."/>
            <person name="Fitzpatrick D.A."/>
            <person name="Frisvad J.C."/>
            <person name="Nielsen K.L."/>
        </authorList>
    </citation>
    <scope>NUCLEOTIDE SEQUENCE</scope>
    <source>
        <strain evidence="2">IBT 22155</strain>
    </source>
</reference>
<evidence type="ECO:0000313" key="3">
    <source>
        <dbReference type="Proteomes" id="UP001149079"/>
    </source>
</evidence>
<evidence type="ECO:0000313" key="2">
    <source>
        <dbReference type="EMBL" id="KAJ5139032.1"/>
    </source>
</evidence>
<name>A0A9W9L6N0_9EURO</name>
<dbReference type="EMBL" id="JAPQKL010000003">
    <property type="protein sequence ID" value="KAJ5139032.1"/>
    <property type="molecule type" value="Genomic_DNA"/>
</dbReference>
<dbReference type="AlphaFoldDB" id="A0A9W9L6N0"/>
<feature type="coiled-coil region" evidence="1">
    <location>
        <begin position="21"/>
        <end position="48"/>
    </location>
</feature>
<proteinExistence type="predicted"/>
<gene>
    <name evidence="2" type="ORF">N7515_003880</name>
</gene>
<dbReference type="GeneID" id="81403794"/>
<accession>A0A9W9L6N0</accession>
<organism evidence="2 3">
    <name type="scientific">Penicillium bovifimosum</name>
    <dbReference type="NCBI Taxonomy" id="126998"/>
    <lineage>
        <taxon>Eukaryota</taxon>
        <taxon>Fungi</taxon>
        <taxon>Dikarya</taxon>
        <taxon>Ascomycota</taxon>
        <taxon>Pezizomycotina</taxon>
        <taxon>Eurotiomycetes</taxon>
        <taxon>Eurotiomycetidae</taxon>
        <taxon>Eurotiales</taxon>
        <taxon>Aspergillaceae</taxon>
        <taxon>Penicillium</taxon>
    </lineage>
</organism>
<dbReference type="RefSeq" id="XP_056523681.1">
    <property type="nucleotide sequence ID" value="XM_056664624.1"/>
</dbReference>
<keyword evidence="3" id="KW-1185">Reference proteome</keyword>
<evidence type="ECO:0000256" key="1">
    <source>
        <dbReference type="SAM" id="Coils"/>
    </source>
</evidence>
<reference evidence="2" key="1">
    <citation type="submission" date="2022-11" db="EMBL/GenBank/DDBJ databases">
        <authorList>
            <person name="Petersen C."/>
        </authorList>
    </citation>
    <scope>NUCLEOTIDE SEQUENCE</scope>
    <source>
        <strain evidence="2">IBT 22155</strain>
    </source>
</reference>